<keyword evidence="3 7" id="KW-0554">One-carbon metabolism</keyword>
<dbReference type="PROSITE" id="PS00739">
    <property type="entry name" value="ADOHCYASE_2"/>
    <property type="match status" value="1"/>
</dbReference>
<dbReference type="InterPro" id="IPR000043">
    <property type="entry name" value="Adenosylhomocysteinase-like"/>
</dbReference>
<proteinExistence type="inferred from homology"/>
<evidence type="ECO:0000256" key="6">
    <source>
        <dbReference type="ARBA" id="ARBA00034527"/>
    </source>
</evidence>
<accession>A0A815PRQ6</accession>
<dbReference type="Proteomes" id="UP000663832">
    <property type="component" value="Unassembled WGS sequence"/>
</dbReference>
<comment type="caution">
    <text evidence="11">The sequence shown here is derived from an EMBL/GenBank/DDBJ whole genome shotgun (WGS) entry which is preliminary data.</text>
</comment>
<evidence type="ECO:0000256" key="9">
    <source>
        <dbReference type="SAM" id="MobiDB-lite"/>
    </source>
</evidence>
<dbReference type="Gene3D" id="3.40.50.1480">
    <property type="entry name" value="Adenosylhomocysteinase-like"/>
    <property type="match status" value="1"/>
</dbReference>
<comment type="similarity">
    <text evidence="2 8">Belongs to the adenosylhomocysteinase family.</text>
</comment>
<keyword evidence="4 7" id="KW-0378">Hydrolase</keyword>
<sequence>MNSKRKVSVSFECIQEQERLETSLEAVPKQKKRFHRSSSKQNHVSKGHAQKQHQEKIPFCDDMTDKLTYKITDINLAESGRKLISMAEAEMPGVMQLKKIHGPKKPLKGVRLAGCLHVTAQTAVMIEALREMGAQIQWSCCNPLSTQDNIAAALAKAGISIYAWQGETDEEKLWCIDQTIYFPDGQPLNAILDDGCNLTRIVHEKYPHLTSGIHGSSEETTAGITKLRKLLKDKRLKIPIINVNDSVTKSKFDNNYGCGEGVIDGIKRATDVMIGGKNVVIIGYGNVGKGCAKAFSGFGARVVIIEVDPICALQATMDGHQVITMVEACKIGQIYVTATGSTNLIREEHMMEMCDMAILCNIGSGQTEIDIAWLKANAVKIENIKPQLDIYHLSNGRALIVPADGRVINLSCAHGNPSFVMSNSLSNQILAHIELFTKKGQYPVGIHTLPKILLTVHRPLGSSATNFTTEIPPSSTTTTEASFSSFTTDLSSPFTITTSASNNQSYAIPLFQTKRLPINPDIVAPDGSLVRNLLSTNGGSMAQFDLPPGMTSNAVEHRNVYEIWYFLSGQGEFWRKQNDKEEVVNVDSNVCITIPVGTQFQFRTIGQKTLVAVAITMPPWPGNDEAMPRQGIWNASLTGVGNSSTMLFDFNYLFMSIIIFFTVTIF</sequence>
<protein>
    <recommendedName>
        <fullName evidence="6 7">Adenosylhomocysteinase</fullName>
        <ecNumber evidence="6 7">3.13.2.1</ecNumber>
    </recommendedName>
</protein>
<evidence type="ECO:0000256" key="5">
    <source>
        <dbReference type="ARBA" id="ARBA00023027"/>
    </source>
</evidence>
<dbReference type="GO" id="GO:0005829">
    <property type="term" value="C:cytosol"/>
    <property type="evidence" value="ECO:0007669"/>
    <property type="project" value="TreeGrafter"/>
</dbReference>
<organism evidence="11 12">
    <name type="scientific">Adineta steineri</name>
    <dbReference type="NCBI Taxonomy" id="433720"/>
    <lineage>
        <taxon>Eukaryota</taxon>
        <taxon>Metazoa</taxon>
        <taxon>Spiralia</taxon>
        <taxon>Gnathifera</taxon>
        <taxon>Rotifera</taxon>
        <taxon>Eurotatoria</taxon>
        <taxon>Bdelloidea</taxon>
        <taxon>Adinetida</taxon>
        <taxon>Adinetidae</taxon>
        <taxon>Adineta</taxon>
    </lineage>
</organism>
<evidence type="ECO:0000256" key="2">
    <source>
        <dbReference type="ARBA" id="ARBA00007122"/>
    </source>
</evidence>
<dbReference type="Pfam" id="PF05221">
    <property type="entry name" value="AdoHcyase"/>
    <property type="match status" value="1"/>
</dbReference>
<dbReference type="GO" id="GO:0006730">
    <property type="term" value="P:one-carbon metabolic process"/>
    <property type="evidence" value="ECO:0007669"/>
    <property type="project" value="UniProtKB-KW"/>
</dbReference>
<dbReference type="InterPro" id="IPR014710">
    <property type="entry name" value="RmlC-like_jellyroll"/>
</dbReference>
<feature type="region of interest" description="Disordered" evidence="9">
    <location>
        <begin position="24"/>
        <end position="54"/>
    </location>
</feature>
<evidence type="ECO:0000313" key="11">
    <source>
        <dbReference type="EMBL" id="CAF1453631.1"/>
    </source>
</evidence>
<dbReference type="InterPro" id="IPR036291">
    <property type="entry name" value="NAD(P)-bd_dom_sf"/>
</dbReference>
<dbReference type="InterPro" id="IPR020082">
    <property type="entry name" value="S-Ado-L-homoCys_hydrolase_CS"/>
</dbReference>
<keyword evidence="12" id="KW-1185">Reference proteome</keyword>
<dbReference type="PANTHER" id="PTHR23420:SF0">
    <property type="entry name" value="ADENOSYLHOMOCYSTEINASE"/>
    <property type="match status" value="1"/>
</dbReference>
<name>A0A815PRQ6_9BILA</name>
<dbReference type="AlphaFoldDB" id="A0A815PRQ6"/>
<dbReference type="EC" id="3.13.2.1" evidence="6 7"/>
<feature type="domain" description="S-adenosyl-L-homocysteine hydrolase NAD binding" evidence="10">
    <location>
        <begin position="254"/>
        <end position="415"/>
    </location>
</feature>
<comment type="cofactor">
    <cofactor evidence="7">
        <name>NAD(+)</name>
        <dbReference type="ChEBI" id="CHEBI:57540"/>
    </cofactor>
    <text evidence="7">Binds 1 NAD(+) per subunit.</text>
</comment>
<dbReference type="PANTHER" id="PTHR23420">
    <property type="entry name" value="ADENOSYLHOMOCYSTEINASE"/>
    <property type="match status" value="1"/>
</dbReference>
<dbReference type="SUPFAM" id="SSF51735">
    <property type="entry name" value="NAD(P)-binding Rossmann-fold domains"/>
    <property type="match status" value="1"/>
</dbReference>
<dbReference type="GO" id="GO:0033353">
    <property type="term" value="P:S-adenosylmethionine cycle"/>
    <property type="evidence" value="ECO:0007669"/>
    <property type="project" value="TreeGrafter"/>
</dbReference>
<keyword evidence="5 7" id="KW-0520">NAD</keyword>
<dbReference type="UniPathway" id="UPA00314">
    <property type="reaction ID" value="UER00076"/>
</dbReference>
<dbReference type="SMART" id="SM00996">
    <property type="entry name" value="AdoHcyase"/>
    <property type="match status" value="1"/>
</dbReference>
<dbReference type="SUPFAM" id="SSF52283">
    <property type="entry name" value="Formate/glycerate dehydrogenase catalytic domain-like"/>
    <property type="match status" value="1"/>
</dbReference>
<feature type="compositionally biased region" description="Basic residues" evidence="9">
    <location>
        <begin position="29"/>
        <end position="51"/>
    </location>
</feature>
<evidence type="ECO:0000256" key="7">
    <source>
        <dbReference type="RuleBase" id="RU000548"/>
    </source>
</evidence>
<evidence type="ECO:0000259" key="10">
    <source>
        <dbReference type="SMART" id="SM00997"/>
    </source>
</evidence>
<dbReference type="EMBL" id="CAJNOM010000466">
    <property type="protein sequence ID" value="CAF1453631.1"/>
    <property type="molecule type" value="Genomic_DNA"/>
</dbReference>
<dbReference type="InterPro" id="IPR015878">
    <property type="entry name" value="Ado_hCys_hydrolase_NAD-bd"/>
</dbReference>
<dbReference type="SMART" id="SM00997">
    <property type="entry name" value="AdoHcyase_NAD"/>
    <property type="match status" value="1"/>
</dbReference>
<evidence type="ECO:0000256" key="4">
    <source>
        <dbReference type="ARBA" id="ARBA00022801"/>
    </source>
</evidence>
<evidence type="ECO:0000256" key="8">
    <source>
        <dbReference type="RuleBase" id="RU004166"/>
    </source>
</evidence>
<dbReference type="Pfam" id="PF00670">
    <property type="entry name" value="AdoHcyase_NAD"/>
    <property type="match status" value="1"/>
</dbReference>
<evidence type="ECO:0000313" key="12">
    <source>
        <dbReference type="Proteomes" id="UP000663832"/>
    </source>
</evidence>
<dbReference type="GO" id="GO:0004013">
    <property type="term" value="F:adenosylhomocysteinase activity"/>
    <property type="evidence" value="ECO:0007669"/>
    <property type="project" value="UniProtKB-EC"/>
</dbReference>
<dbReference type="Gene3D" id="2.60.120.10">
    <property type="entry name" value="Jelly Rolls"/>
    <property type="match status" value="1"/>
</dbReference>
<dbReference type="OrthoDB" id="10007170at2759"/>
<dbReference type="CDD" id="cd00401">
    <property type="entry name" value="SAHH"/>
    <property type="match status" value="1"/>
</dbReference>
<dbReference type="NCBIfam" id="TIGR00936">
    <property type="entry name" value="ahcY"/>
    <property type="match status" value="1"/>
</dbReference>
<comment type="catalytic activity">
    <reaction evidence="7">
        <text>S-adenosyl-L-homocysteine + H2O = L-homocysteine + adenosine</text>
        <dbReference type="Rhea" id="RHEA:21708"/>
        <dbReference type="ChEBI" id="CHEBI:15377"/>
        <dbReference type="ChEBI" id="CHEBI:16335"/>
        <dbReference type="ChEBI" id="CHEBI:57856"/>
        <dbReference type="ChEBI" id="CHEBI:58199"/>
        <dbReference type="EC" id="3.13.2.1"/>
    </reaction>
</comment>
<dbReference type="InterPro" id="IPR011051">
    <property type="entry name" value="RmlC_Cupin_sf"/>
</dbReference>
<reference evidence="11" key="1">
    <citation type="submission" date="2021-02" db="EMBL/GenBank/DDBJ databases">
        <authorList>
            <person name="Nowell W R."/>
        </authorList>
    </citation>
    <scope>NUCLEOTIDE SEQUENCE</scope>
</reference>
<dbReference type="SUPFAM" id="SSF51182">
    <property type="entry name" value="RmlC-like cupins"/>
    <property type="match status" value="1"/>
</dbReference>
<gene>
    <name evidence="11" type="ORF">QVE165_LOCUS40460</name>
</gene>
<comment type="pathway">
    <text evidence="1 7">Amino-acid biosynthesis; L-homocysteine biosynthesis; L-homocysteine from S-adenosyl-L-homocysteine: step 1/1.</text>
</comment>
<dbReference type="NCBIfam" id="NF004005">
    <property type="entry name" value="PRK05476.2-3"/>
    <property type="match status" value="1"/>
</dbReference>
<dbReference type="InterPro" id="IPR042172">
    <property type="entry name" value="Adenosylhomocyst_ase-like_sf"/>
</dbReference>
<evidence type="ECO:0000256" key="1">
    <source>
        <dbReference type="ARBA" id="ARBA00005195"/>
    </source>
</evidence>
<dbReference type="FunFam" id="3.40.50.720:FF:000004">
    <property type="entry name" value="Adenosylhomocysteinase"/>
    <property type="match status" value="1"/>
</dbReference>
<dbReference type="Gene3D" id="3.40.50.720">
    <property type="entry name" value="NAD(P)-binding Rossmann-like Domain"/>
    <property type="match status" value="1"/>
</dbReference>
<evidence type="ECO:0000256" key="3">
    <source>
        <dbReference type="ARBA" id="ARBA00022563"/>
    </source>
</evidence>